<dbReference type="PANTHER" id="PTHR43201">
    <property type="entry name" value="ACYL-COA SYNTHETASE"/>
    <property type="match status" value="1"/>
</dbReference>
<dbReference type="CDD" id="cd20265">
    <property type="entry name" value="Complex1_LYR_ETFRF1_LYRM5"/>
    <property type="match status" value="1"/>
</dbReference>
<dbReference type="PROSITE" id="PS00455">
    <property type="entry name" value="AMP_BINDING"/>
    <property type="match status" value="1"/>
</dbReference>
<evidence type="ECO:0000259" key="10">
    <source>
        <dbReference type="Pfam" id="PF13193"/>
    </source>
</evidence>
<dbReference type="Gene3D" id="3.30.300.30">
    <property type="match status" value="1"/>
</dbReference>
<comment type="catalytic activity">
    <reaction evidence="6">
        <text>octanoate + ATP + CoA = octanoyl-CoA + AMP + diphosphate</text>
        <dbReference type="Rhea" id="RHEA:33631"/>
        <dbReference type="ChEBI" id="CHEBI:25646"/>
        <dbReference type="ChEBI" id="CHEBI:30616"/>
        <dbReference type="ChEBI" id="CHEBI:33019"/>
        <dbReference type="ChEBI" id="CHEBI:57287"/>
        <dbReference type="ChEBI" id="CHEBI:57386"/>
        <dbReference type="ChEBI" id="CHEBI:456215"/>
    </reaction>
</comment>
<evidence type="ECO:0000313" key="12">
    <source>
        <dbReference type="Proteomes" id="UP000494165"/>
    </source>
</evidence>
<dbReference type="GO" id="GO:0090324">
    <property type="term" value="P:negative regulation of oxidative phosphorylation"/>
    <property type="evidence" value="ECO:0007669"/>
    <property type="project" value="InterPro"/>
</dbReference>
<proteinExistence type="inferred from homology"/>
<dbReference type="InterPro" id="IPR045851">
    <property type="entry name" value="AMP-bd_C_sf"/>
</dbReference>
<evidence type="ECO:0000256" key="4">
    <source>
        <dbReference type="ARBA" id="ARBA00039009"/>
    </source>
</evidence>
<evidence type="ECO:0000256" key="1">
    <source>
        <dbReference type="ARBA" id="ARBA00006432"/>
    </source>
</evidence>
<dbReference type="EC" id="6.2.1.2" evidence="4"/>
<reference evidence="11 12" key="1">
    <citation type="submission" date="2020-04" db="EMBL/GenBank/DDBJ databases">
        <authorList>
            <person name="Alioto T."/>
            <person name="Alioto T."/>
            <person name="Gomez Garrido J."/>
        </authorList>
    </citation>
    <scope>NUCLEOTIDE SEQUENCE [LARGE SCALE GENOMIC DNA]</scope>
</reference>
<sequence length="695" mass="77219">MSVVYTSAALSVTLKIVPRRISAKATIVRRHKSTSYLHCAGRTPLTSLTVGQLVDNAAEKWSDKTALVACHQSAKLTFRQVRDKANQMAAGFVRLGLRPGDRLGVWAPNCEEWYLTQMAAAKAGLMLVTINPLYEAKELRECLRKVHARGLVYGEKIRNISMHDTLMQVLPDLEKSGDGLVRSWHLEHLKSIIAVGPEPPKISVRFDDLVKEDLENARKTVLKIEESIQPDDPCNVQFTSGTTGLPKAAVLTHHNIVNNSWYIGERYELNDKEENSICMPNPLFHAFGCVIGTLVALSHGIKLVLPAPMPNGKETLKALQQENCTIVYGTPTMHIDLLNAISMNAVQKSQLNVKIAVTAGAFCPAEIQRRIKTNLAEFVCTCYGMTECSPVNFQSSPSDPEDTFDVSVGKLSDHWEAKVVDAEGNMVPFGAPGELWVRGYGNMLGYYEDESATSATLRQDGWLRTGDQFVIDSCGFGRVVGRIKDLIIRGGENIYPGEVEDVLQTHPDIIEAQVVGIPDARLGEVVCAAVRVADKKSLDIGAVKQFCEGKIAKYKIPMHVIVVEDYPKTATGKIQKFQLKGVLEKIVQLVCGLSDVLLVWTEVINLYKTLLHLGKDYPQGYEYFRRRLKNAFLKNKDETDPDKIRVMVARGNFVVKEIEALYMLRKYRTLKNRYYSESNKDKAVQAPGQGPDAAT</sequence>
<evidence type="ECO:0000256" key="3">
    <source>
        <dbReference type="ARBA" id="ARBA00037247"/>
    </source>
</evidence>
<evidence type="ECO:0000256" key="2">
    <source>
        <dbReference type="ARBA" id="ARBA00022598"/>
    </source>
</evidence>
<protein>
    <recommendedName>
        <fullName evidence="5">Medium-chain acyl-CoA ligase ACSF2, mitochondrial</fullName>
        <ecNumber evidence="4">6.2.1.2</ecNumber>
    </recommendedName>
</protein>
<dbReference type="Pfam" id="PF13193">
    <property type="entry name" value="AMP-binding_C"/>
    <property type="match status" value="1"/>
</dbReference>
<feature type="domain" description="AMP-binding enzyme C-terminal" evidence="10">
    <location>
        <begin position="498"/>
        <end position="573"/>
    </location>
</feature>
<dbReference type="Pfam" id="PF05347">
    <property type="entry name" value="Complex1_LYR"/>
    <property type="match status" value="1"/>
</dbReference>
<comment type="catalytic activity">
    <reaction evidence="7">
        <text>a medium-chain fatty acid + ATP + CoA = a medium-chain fatty acyl-CoA + AMP + diphosphate</text>
        <dbReference type="Rhea" id="RHEA:48340"/>
        <dbReference type="ChEBI" id="CHEBI:30616"/>
        <dbReference type="ChEBI" id="CHEBI:33019"/>
        <dbReference type="ChEBI" id="CHEBI:57287"/>
        <dbReference type="ChEBI" id="CHEBI:59558"/>
        <dbReference type="ChEBI" id="CHEBI:90546"/>
        <dbReference type="ChEBI" id="CHEBI:456215"/>
        <dbReference type="EC" id="6.2.1.2"/>
    </reaction>
</comment>
<organism evidence="11 12">
    <name type="scientific">Cloeon dipterum</name>
    <dbReference type="NCBI Taxonomy" id="197152"/>
    <lineage>
        <taxon>Eukaryota</taxon>
        <taxon>Metazoa</taxon>
        <taxon>Ecdysozoa</taxon>
        <taxon>Arthropoda</taxon>
        <taxon>Hexapoda</taxon>
        <taxon>Insecta</taxon>
        <taxon>Pterygota</taxon>
        <taxon>Palaeoptera</taxon>
        <taxon>Ephemeroptera</taxon>
        <taxon>Pisciforma</taxon>
        <taxon>Baetidae</taxon>
        <taxon>Cloeon</taxon>
    </lineage>
</organism>
<comment type="caution">
    <text evidence="11">The sequence shown here is derived from an EMBL/GenBank/DDBJ whole genome shotgun (WGS) entry which is preliminary data.</text>
</comment>
<keyword evidence="12" id="KW-1185">Reference proteome</keyword>
<dbReference type="OrthoDB" id="10253115at2759"/>
<dbReference type="Pfam" id="PF00501">
    <property type="entry name" value="AMP-binding"/>
    <property type="match status" value="1"/>
</dbReference>
<dbReference type="InterPro" id="IPR045296">
    <property type="entry name" value="Complex1_LYR_ETFRF1_LYRM5"/>
</dbReference>
<dbReference type="Gene3D" id="3.40.50.12780">
    <property type="entry name" value="N-terminal domain of ligase-like"/>
    <property type="match status" value="1"/>
</dbReference>
<evidence type="ECO:0000256" key="5">
    <source>
        <dbReference type="ARBA" id="ARBA00039638"/>
    </source>
</evidence>
<evidence type="ECO:0000259" key="8">
    <source>
        <dbReference type="Pfam" id="PF00501"/>
    </source>
</evidence>
<evidence type="ECO:0000256" key="6">
    <source>
        <dbReference type="ARBA" id="ARBA00047319"/>
    </source>
</evidence>
<feature type="domain" description="AMP-dependent synthetase/ligase" evidence="8">
    <location>
        <begin position="55"/>
        <end position="447"/>
    </location>
</feature>
<evidence type="ECO:0000259" key="9">
    <source>
        <dbReference type="Pfam" id="PF05347"/>
    </source>
</evidence>
<dbReference type="AlphaFoldDB" id="A0A8S1BZF0"/>
<dbReference type="InterPro" id="IPR042099">
    <property type="entry name" value="ANL_N_sf"/>
</dbReference>
<dbReference type="EMBL" id="CADEPI010000008">
    <property type="protein sequence ID" value="CAB3362283.1"/>
    <property type="molecule type" value="Genomic_DNA"/>
</dbReference>
<keyword evidence="2" id="KW-0436">Ligase</keyword>
<comment type="function">
    <text evidence="3">Acyl-CoA synthases catalyze the initial reaction in fatty acid metabolism, by forming a thioester with CoA. Has some preference toward medium-chain substrates. Plays a role in adipocyte differentiation.</text>
</comment>
<dbReference type="InterPro" id="IPR000873">
    <property type="entry name" value="AMP-dep_synth/lig_dom"/>
</dbReference>
<dbReference type="SUPFAM" id="SSF56801">
    <property type="entry name" value="Acetyl-CoA synthetase-like"/>
    <property type="match status" value="1"/>
</dbReference>
<dbReference type="Proteomes" id="UP000494165">
    <property type="component" value="Unassembled WGS sequence"/>
</dbReference>
<name>A0A8S1BZF0_9INSE</name>
<dbReference type="GO" id="GO:0031956">
    <property type="term" value="F:medium-chain fatty acid-CoA ligase activity"/>
    <property type="evidence" value="ECO:0007669"/>
    <property type="project" value="UniProtKB-EC"/>
</dbReference>
<dbReference type="FunFam" id="3.30.300.30:FF:000008">
    <property type="entry name" value="2,3-dihydroxybenzoate-AMP ligase"/>
    <property type="match status" value="1"/>
</dbReference>
<gene>
    <name evidence="11" type="ORF">CLODIP_2_CD04964</name>
</gene>
<dbReference type="GO" id="GO:0006631">
    <property type="term" value="P:fatty acid metabolic process"/>
    <property type="evidence" value="ECO:0007669"/>
    <property type="project" value="TreeGrafter"/>
</dbReference>
<evidence type="ECO:0000256" key="7">
    <source>
        <dbReference type="ARBA" id="ARBA00048277"/>
    </source>
</evidence>
<dbReference type="InterPro" id="IPR025110">
    <property type="entry name" value="AMP-bd_C"/>
</dbReference>
<feature type="domain" description="Complex 1 LYR protein" evidence="9">
    <location>
        <begin position="602"/>
        <end position="653"/>
    </location>
</feature>
<dbReference type="InterPro" id="IPR008011">
    <property type="entry name" value="Complex1_LYR_dom"/>
</dbReference>
<accession>A0A8S1BZF0</accession>
<dbReference type="InterPro" id="IPR020845">
    <property type="entry name" value="AMP-binding_CS"/>
</dbReference>
<dbReference type="PANTHER" id="PTHR43201:SF5">
    <property type="entry name" value="MEDIUM-CHAIN ACYL-COA LIGASE ACSF2, MITOCHONDRIAL"/>
    <property type="match status" value="1"/>
</dbReference>
<evidence type="ECO:0000313" key="11">
    <source>
        <dbReference type="EMBL" id="CAB3362283.1"/>
    </source>
</evidence>
<comment type="similarity">
    <text evidence="1">Belongs to the ATP-dependent AMP-binding enzyme family.</text>
</comment>